<dbReference type="Proteomes" id="UP000616769">
    <property type="component" value="Unassembled WGS sequence"/>
</dbReference>
<dbReference type="InterPro" id="IPR036227">
    <property type="entry name" value="Ribosomal_uL15/eL18_sf"/>
</dbReference>
<evidence type="ECO:0000256" key="3">
    <source>
        <dbReference type="ARBA" id="ARBA00023274"/>
    </source>
</evidence>
<dbReference type="EnsemblMetazoa" id="SSS_122s_mrna">
    <property type="protein sequence ID" value="KAF7488178.1"/>
    <property type="gene ID" value="SSS_122"/>
</dbReference>
<organism evidence="8 11">
    <name type="scientific">Sarcoptes scabiei</name>
    <name type="common">Itch mite</name>
    <name type="synonym">Acarus scabiei</name>
    <dbReference type="NCBI Taxonomy" id="52283"/>
    <lineage>
        <taxon>Eukaryota</taxon>
        <taxon>Metazoa</taxon>
        <taxon>Ecdysozoa</taxon>
        <taxon>Arthropoda</taxon>
        <taxon>Chelicerata</taxon>
        <taxon>Arachnida</taxon>
        <taxon>Acari</taxon>
        <taxon>Acariformes</taxon>
        <taxon>Sarcoptiformes</taxon>
        <taxon>Astigmata</taxon>
        <taxon>Psoroptidia</taxon>
        <taxon>Sarcoptoidea</taxon>
        <taxon>Sarcoptidae</taxon>
        <taxon>Sarcoptinae</taxon>
        <taxon>Sarcoptes</taxon>
    </lineage>
</organism>
<dbReference type="OrthoDB" id="361383at2759"/>
<reference evidence="9" key="4">
    <citation type="submission" date="2022-06" db="UniProtKB">
        <authorList>
            <consortium name="EnsemblMetazoa"/>
        </authorList>
    </citation>
    <scope>IDENTIFICATION</scope>
</reference>
<dbReference type="VEuPathDB" id="VectorBase:SSCA009406"/>
<proteinExistence type="inferred from homology"/>
<dbReference type="GO" id="GO:0006412">
    <property type="term" value="P:translation"/>
    <property type="evidence" value="ECO:0007669"/>
    <property type="project" value="InterPro"/>
</dbReference>
<dbReference type="SUPFAM" id="SSF52080">
    <property type="entry name" value="Ribosomal proteins L15p and L18e"/>
    <property type="match status" value="1"/>
</dbReference>
<gene>
    <name evidence="7" type="primary">SSS_122g</name>
    <name evidence="8" type="ORF">QR98_0046160</name>
    <name evidence="7" type="ORF">SSS_122</name>
</gene>
<keyword evidence="2 7" id="KW-0689">Ribosomal protein</keyword>
<reference evidence="7" key="3">
    <citation type="submission" date="2020-01" db="EMBL/GenBank/DDBJ databases">
        <authorList>
            <person name="Korhonen P.K.K."/>
            <person name="Guangxu M.G."/>
            <person name="Wang T.W."/>
            <person name="Stroehlein A.J.S."/>
            <person name="Young N.D."/>
            <person name="Ang C.-S.A."/>
            <person name="Fernando D.W.F."/>
            <person name="Lu H.L."/>
            <person name="Taylor S.T."/>
            <person name="Ehtesham M.E.M."/>
            <person name="Najaraj S.H.N."/>
            <person name="Harsha G.H.G."/>
            <person name="Madugundu A.M."/>
            <person name="Renuse S.R."/>
            <person name="Holt D.H."/>
            <person name="Pandey A.P."/>
            <person name="Papenfuss A.P."/>
            <person name="Gasser R.B.G."/>
            <person name="Fischer K.F."/>
        </authorList>
    </citation>
    <scope>NUCLEOTIDE SEQUENCE</scope>
    <source>
        <strain evidence="7">SSS_KF_BRIS2020</strain>
    </source>
</reference>
<evidence type="ECO:0000256" key="2">
    <source>
        <dbReference type="ARBA" id="ARBA00022980"/>
    </source>
</evidence>
<evidence type="ECO:0000313" key="8">
    <source>
        <dbReference type="EMBL" id="KPM06143.1"/>
    </source>
</evidence>
<evidence type="ECO:0000256" key="1">
    <source>
        <dbReference type="ARBA" id="ARBA00007320"/>
    </source>
</evidence>
<evidence type="ECO:0000313" key="9">
    <source>
        <dbReference type="EnsemblMetazoa" id="KAF7488178.1"/>
    </source>
</evidence>
<name>A0A132A5A0_SARSC</name>
<feature type="domain" description="Large ribosomal subunit protein uL15/eL18" evidence="6">
    <location>
        <begin position="90"/>
        <end position="170"/>
    </location>
</feature>
<dbReference type="Proteomes" id="UP000070412">
    <property type="component" value="Unassembled WGS sequence"/>
</dbReference>
<reference evidence="10" key="2">
    <citation type="journal article" date="2020" name="PLoS Negl. Trop. Dis.">
        <title>High-quality nuclear genome for Sarcoptes scabiei-A critical resource for a neglected parasite.</title>
        <authorList>
            <person name="Korhonen P.K."/>
            <person name="Gasser R.B."/>
            <person name="Ma G."/>
            <person name="Wang T."/>
            <person name="Stroehlein A.J."/>
            <person name="Young N.D."/>
            <person name="Ang C.S."/>
            <person name="Fernando D.D."/>
            <person name="Lu H.C."/>
            <person name="Taylor S."/>
            <person name="Reynolds S.L."/>
            <person name="Mofiz E."/>
            <person name="Najaraj S.H."/>
            <person name="Gowda H."/>
            <person name="Madugundu A."/>
            <person name="Renuse S."/>
            <person name="Holt D."/>
            <person name="Pandey A."/>
            <person name="Papenfuss A.T."/>
            <person name="Fischer K."/>
        </authorList>
    </citation>
    <scope>NUCLEOTIDE SEQUENCE [LARGE SCALE GENOMIC DNA]</scope>
</reference>
<accession>A0A132A5A0</accession>
<sequence>MGSPAEKALEILKYLPRVGLNNLVKNPYIKRKTVGKGTKDRKKDDVINKSNRERRRFWPVGYEGGRTPFYLKIPIENYYKDFKYRRQYPPLSLYKLQMMIDNGVIDPEFPIDLASICNSQFYSIDPTLNHYGVNLTDEGLDLFRSRVNIEVQYTNELVIAAIERNGGRITTAFFDKMSVIALHDPLKFFQKGSPIPRRGLPTEDVYEYYSNPKNRGYLADPEEVKKERKLLAQKYGYELVEEDENESSMMNLQKKPRQVFYGLEPGWLVNLHDQEILESTNPKYVEYYKRP</sequence>
<keyword evidence="10" id="KW-1185">Reference proteome</keyword>
<protein>
    <recommendedName>
        <fullName evidence="4">Large ribosomal subunit protein uL15m</fullName>
    </recommendedName>
    <alternativeName>
        <fullName evidence="5">39S ribosomal protein L15, mitochondrial</fullName>
    </alternativeName>
</protein>
<reference evidence="8 11" key="1">
    <citation type="journal article" date="2015" name="Parasit. Vectors">
        <title>Draft genome of the scabies mite.</title>
        <authorList>
            <person name="Rider S.D.Jr."/>
            <person name="Morgan M.S."/>
            <person name="Arlian L.G."/>
        </authorList>
    </citation>
    <scope>NUCLEOTIDE SEQUENCE [LARGE SCALE GENOMIC DNA]</scope>
    <source>
        <strain evidence="8">Arlian Lab</strain>
    </source>
</reference>
<evidence type="ECO:0000313" key="10">
    <source>
        <dbReference type="Proteomes" id="UP000070412"/>
    </source>
</evidence>
<dbReference type="OMA" id="EPGWLVN"/>
<dbReference type="GO" id="GO:0005762">
    <property type="term" value="C:mitochondrial large ribosomal subunit"/>
    <property type="evidence" value="ECO:0007669"/>
    <property type="project" value="TreeGrafter"/>
</dbReference>
<dbReference type="PANTHER" id="PTHR12934">
    <property type="entry name" value="50S RIBOSOMAL PROTEIN L15"/>
    <property type="match status" value="1"/>
</dbReference>
<dbReference type="EMBL" id="JXLN01010677">
    <property type="protein sequence ID" value="KPM06143.1"/>
    <property type="molecule type" value="Genomic_DNA"/>
</dbReference>
<evidence type="ECO:0000256" key="4">
    <source>
        <dbReference type="ARBA" id="ARBA00035299"/>
    </source>
</evidence>
<evidence type="ECO:0000313" key="7">
    <source>
        <dbReference type="EMBL" id="KAF7488178.1"/>
    </source>
</evidence>
<evidence type="ECO:0000256" key="5">
    <source>
        <dbReference type="ARBA" id="ARBA00035423"/>
    </source>
</evidence>
<dbReference type="EMBL" id="WVUK01000066">
    <property type="protein sequence ID" value="KAF7488178.1"/>
    <property type="molecule type" value="Genomic_DNA"/>
</dbReference>
<dbReference type="InterPro" id="IPR021131">
    <property type="entry name" value="Ribosomal_uL15/eL18"/>
</dbReference>
<keyword evidence="3" id="KW-0687">Ribonucleoprotein</keyword>
<dbReference type="Pfam" id="PF00828">
    <property type="entry name" value="Ribosomal_L27A"/>
    <property type="match status" value="1"/>
</dbReference>
<dbReference type="InterPro" id="IPR005749">
    <property type="entry name" value="Ribosomal_uL15_bac-type"/>
</dbReference>
<dbReference type="PANTHER" id="PTHR12934:SF11">
    <property type="entry name" value="LARGE RIBOSOMAL SUBUNIT PROTEIN UL15M"/>
    <property type="match status" value="1"/>
</dbReference>
<dbReference type="GO" id="GO:0003735">
    <property type="term" value="F:structural constituent of ribosome"/>
    <property type="evidence" value="ECO:0007669"/>
    <property type="project" value="InterPro"/>
</dbReference>
<comment type="similarity">
    <text evidence="1">Belongs to the universal ribosomal protein uL15 family.</text>
</comment>
<evidence type="ECO:0000313" key="11">
    <source>
        <dbReference type="Proteomes" id="UP000616769"/>
    </source>
</evidence>
<dbReference type="AlphaFoldDB" id="A0A132A5A0"/>
<evidence type="ECO:0000259" key="6">
    <source>
        <dbReference type="Pfam" id="PF00828"/>
    </source>
</evidence>